<name>A0A314YYK1_PRUYE</name>
<proteinExistence type="inferred from homology"/>
<dbReference type="STRING" id="2094558.A0A314YYK1"/>
<sequence>MESRRGEVDYNASQWRDADVPLLNARNKQTQNSKFSLCLRDCYFQEGEEVKMNITVENAYRRSIETVVDWIGSEVNTSKTYVLFRTYAPVHFSKLAVDVTEAAIWNSGGGCHMEALPDLGSLPVLPHNPIVMTIFDVLSEQSNESHVRKLDLLNVCPSQEKRLYPKTWKEMFLCQQQKLKPIFVTLAKTYLFLFIPITTRWTLPGVPTCIKTAATGAREWPENGQPLSSIKTAATGVPDSWNELLYALFLKT</sequence>
<comment type="caution">
    <text evidence="3">The sequence shown here is derived from an EMBL/GenBank/DDBJ whole genome shotgun (WGS) entry which is preliminary data.</text>
</comment>
<dbReference type="Proteomes" id="UP000250321">
    <property type="component" value="Unassembled WGS sequence"/>
</dbReference>
<dbReference type="GO" id="GO:0016413">
    <property type="term" value="F:O-acetyltransferase activity"/>
    <property type="evidence" value="ECO:0007669"/>
    <property type="project" value="InterPro"/>
</dbReference>
<organism evidence="3 4">
    <name type="scientific">Prunus yedoensis var. nudiflora</name>
    <dbReference type="NCBI Taxonomy" id="2094558"/>
    <lineage>
        <taxon>Eukaryota</taxon>
        <taxon>Viridiplantae</taxon>
        <taxon>Streptophyta</taxon>
        <taxon>Embryophyta</taxon>
        <taxon>Tracheophyta</taxon>
        <taxon>Spermatophyta</taxon>
        <taxon>Magnoliopsida</taxon>
        <taxon>eudicotyledons</taxon>
        <taxon>Gunneridae</taxon>
        <taxon>Pentapetalae</taxon>
        <taxon>rosids</taxon>
        <taxon>fabids</taxon>
        <taxon>Rosales</taxon>
        <taxon>Rosaceae</taxon>
        <taxon>Amygdaloideae</taxon>
        <taxon>Amygdaleae</taxon>
        <taxon>Prunus</taxon>
    </lineage>
</organism>
<reference evidence="3 4" key="1">
    <citation type="submission" date="2018-02" db="EMBL/GenBank/DDBJ databases">
        <title>Draft genome of wild Prunus yedoensis var. nudiflora.</title>
        <authorList>
            <person name="Baek S."/>
            <person name="Kim J.-H."/>
            <person name="Choi K."/>
            <person name="Kim G.-B."/>
            <person name="Cho A."/>
            <person name="Jang H."/>
            <person name="Shin C.-H."/>
            <person name="Yu H.-J."/>
            <person name="Mun J.-H."/>
        </authorList>
    </citation>
    <scope>NUCLEOTIDE SEQUENCE [LARGE SCALE GENOMIC DNA]</scope>
    <source>
        <strain evidence="4">cv. Jeju island</strain>
        <tissue evidence="3">Leaf</tissue>
    </source>
</reference>
<dbReference type="InterPro" id="IPR026057">
    <property type="entry name" value="TBL_C"/>
</dbReference>
<dbReference type="OrthoDB" id="630188at2759"/>
<dbReference type="EMBL" id="PJQY01000559">
    <property type="protein sequence ID" value="PQQ09948.1"/>
    <property type="molecule type" value="Genomic_DNA"/>
</dbReference>
<evidence type="ECO:0000256" key="1">
    <source>
        <dbReference type="ARBA" id="ARBA00007727"/>
    </source>
</evidence>
<dbReference type="Pfam" id="PF13839">
    <property type="entry name" value="PC-Esterase"/>
    <property type="match status" value="1"/>
</dbReference>
<dbReference type="InterPro" id="IPR029962">
    <property type="entry name" value="TBL"/>
</dbReference>
<dbReference type="GO" id="GO:0005794">
    <property type="term" value="C:Golgi apparatus"/>
    <property type="evidence" value="ECO:0007669"/>
    <property type="project" value="TreeGrafter"/>
</dbReference>
<gene>
    <name evidence="3" type="ORF">Pyn_20756</name>
</gene>
<dbReference type="AlphaFoldDB" id="A0A314YYK1"/>
<dbReference type="PANTHER" id="PTHR32285:SF313">
    <property type="entry name" value="PMR5_CAS1P GDSL_SGNH-LIKE ACYL-ESTERASE FAMILY PROTEIN"/>
    <property type="match status" value="1"/>
</dbReference>
<feature type="domain" description="Trichome birefringence-like C-terminal" evidence="2">
    <location>
        <begin position="8"/>
        <end position="160"/>
    </location>
</feature>
<evidence type="ECO:0000313" key="4">
    <source>
        <dbReference type="Proteomes" id="UP000250321"/>
    </source>
</evidence>
<comment type="similarity">
    <text evidence="1">Belongs to the PC-esterase family. TBL subfamily.</text>
</comment>
<evidence type="ECO:0000259" key="2">
    <source>
        <dbReference type="Pfam" id="PF13839"/>
    </source>
</evidence>
<dbReference type="PANTHER" id="PTHR32285">
    <property type="entry name" value="PROTEIN TRICHOME BIREFRINGENCE-LIKE 9-RELATED"/>
    <property type="match status" value="1"/>
</dbReference>
<evidence type="ECO:0000313" key="3">
    <source>
        <dbReference type="EMBL" id="PQQ09948.1"/>
    </source>
</evidence>
<keyword evidence="4" id="KW-1185">Reference proteome</keyword>
<accession>A0A314YYK1</accession>
<protein>
    <submittedName>
        <fullName evidence="3">Protein trichome birefringence-like 10 isoform X2</fullName>
    </submittedName>
</protein>